<gene>
    <name evidence="8" type="ORF">HMPREF0663_10979</name>
</gene>
<keyword evidence="3" id="KW-0998">Cell outer membrane</keyword>
<keyword evidence="9" id="KW-1185">Reference proteome</keyword>
<reference evidence="8" key="1">
    <citation type="submission" date="2011-01" db="EMBL/GenBank/DDBJ databases">
        <authorList>
            <person name="Muzny D."/>
            <person name="Qin X."/>
            <person name="Buhay C."/>
            <person name="Dugan-Rocha S."/>
            <person name="Ding Y."/>
            <person name="Chen G."/>
            <person name="Hawes A."/>
            <person name="Holder M."/>
            <person name="Jhangiani S."/>
            <person name="Johnson A."/>
            <person name="Khan Z."/>
            <person name="Li Z."/>
            <person name="Liu W."/>
            <person name="Liu X."/>
            <person name="Perez L."/>
            <person name="Shen H."/>
            <person name="Wang Q."/>
            <person name="Watt J."/>
            <person name="Xi L."/>
            <person name="Xin Y."/>
            <person name="Zhou J."/>
            <person name="Deng J."/>
            <person name="Jiang H."/>
            <person name="Liu Y."/>
            <person name="Qu J."/>
            <person name="Song X.-Z."/>
            <person name="Zhang L."/>
            <person name="Villasana D."/>
            <person name="Johnson A."/>
            <person name="Liu J."/>
            <person name="Liyanage D."/>
            <person name="Lorensuhewa L."/>
            <person name="Robinson T."/>
            <person name="Song A."/>
            <person name="Song B.-B."/>
            <person name="Dinh H."/>
            <person name="Thornton R."/>
            <person name="Coyle M."/>
            <person name="Francisco L."/>
            <person name="Jackson L."/>
            <person name="Javaid M."/>
            <person name="Korchina V."/>
            <person name="Kovar C."/>
            <person name="Mata R."/>
            <person name="Mathew T."/>
            <person name="Ngo R."/>
            <person name="Nguyen L."/>
            <person name="Nguyen N."/>
            <person name="Okwuonu G."/>
            <person name="Ongeri F."/>
            <person name="Pham C."/>
            <person name="Simmons D."/>
            <person name="Wilczek-Boney K."/>
            <person name="Hale W."/>
            <person name="Jakkamsetti A."/>
            <person name="Pham P."/>
            <person name="Ruth R."/>
            <person name="San Lucas F."/>
            <person name="Warren J."/>
            <person name="Zhang J."/>
            <person name="Zhao Z."/>
            <person name="Zhou C."/>
            <person name="Zhu D."/>
            <person name="Lee S."/>
            <person name="Bess C."/>
            <person name="Blankenburg K."/>
            <person name="Forbes L."/>
            <person name="Fu Q."/>
            <person name="Gubbala S."/>
            <person name="Hirani K."/>
            <person name="Jayaseelan J.C."/>
            <person name="Lara F."/>
            <person name="Munidasa M."/>
            <person name="Palculict T."/>
            <person name="Patil S."/>
            <person name="Pu L.-L."/>
            <person name="Saada N."/>
            <person name="Tang L."/>
            <person name="Weissenberger G."/>
            <person name="Zhu Y."/>
            <person name="Hemphill L."/>
            <person name="Shang Y."/>
            <person name="Youmans B."/>
            <person name="Ayvaz T."/>
            <person name="Ross M."/>
            <person name="Santibanez J."/>
            <person name="Aqrawi P."/>
            <person name="Gross S."/>
            <person name="Joshi V."/>
            <person name="Fowler G."/>
            <person name="Nazareth L."/>
            <person name="Reid J."/>
            <person name="Worley K."/>
            <person name="Petrosino J."/>
            <person name="Highlander S."/>
            <person name="Gibbs R."/>
        </authorList>
    </citation>
    <scope>NUCLEOTIDE SEQUENCE [LARGE SCALE GENOMIC DNA]</scope>
    <source>
        <strain evidence="8">ATCC 33269</strain>
    </source>
</reference>
<dbReference type="GO" id="GO:0009279">
    <property type="term" value="C:cell outer membrane"/>
    <property type="evidence" value="ECO:0007669"/>
    <property type="project" value="UniProtKB-SubCell"/>
</dbReference>
<dbReference type="PANTHER" id="PTHR30329">
    <property type="entry name" value="STATOR ELEMENT OF FLAGELLAR MOTOR COMPLEX"/>
    <property type="match status" value="1"/>
</dbReference>
<evidence type="ECO:0000256" key="3">
    <source>
        <dbReference type="ARBA" id="ARBA00023237"/>
    </source>
</evidence>
<dbReference type="STRING" id="28134.SAMN05444288_1809"/>
<dbReference type="Gene3D" id="3.30.1330.60">
    <property type="entry name" value="OmpA-like domain"/>
    <property type="match status" value="1"/>
</dbReference>
<dbReference type="PANTHER" id="PTHR30329:SF21">
    <property type="entry name" value="LIPOPROTEIN YIAD-RELATED"/>
    <property type="match status" value="1"/>
</dbReference>
<sequence>MKKLVLMFAAAVMAVSVSAQTVTESKTFDNFYIGINGGVATKMTGQRGWLKGLNSNAGLRIGRYFTPVFGLAVESNAYFSNKPFASTGTAVRFLNTSLLGTVNLSNWFGGYKGEPRAFEVSLIGGLGWGHAFGNHGFNYAYVTHNNLGAITSLGKKGDNLTSKVGLDFAFNLGSSKAWQFYVEPSVIWGLNDAVADGAVALGHSGVAYNINHAYAQLNAGFIYKFRNSNGTHNFTIAKGRDQAEIDGLNAQINSLRSDLNGKDSELAAKDRQISDLQDALDACNKRPKYVKPVTATNLQPTVLFRQGKSVIDPAQYAPIELIAHYMRNHKDAKVEIKGYASPEGSKEINQRLSEERAQAVKNALVKKYKIAASRLTTKGMGATDKLFEQVEFNRVATFNDSSKTEK</sequence>
<dbReference type="InterPro" id="IPR006665">
    <property type="entry name" value="OmpA-like"/>
</dbReference>
<feature type="domain" description="OmpA-like" evidence="7">
    <location>
        <begin position="291"/>
        <end position="406"/>
    </location>
</feature>
<dbReference type="CDD" id="cd07185">
    <property type="entry name" value="OmpA_C-like"/>
    <property type="match status" value="1"/>
</dbReference>
<feature type="chain" id="PRO_5003224107" evidence="6">
    <location>
        <begin position="20"/>
        <end position="406"/>
    </location>
</feature>
<dbReference type="InterPro" id="IPR036737">
    <property type="entry name" value="OmpA-like_sf"/>
</dbReference>
<keyword evidence="2 4" id="KW-0472">Membrane</keyword>
<dbReference type="EMBL" id="AEPE02000003">
    <property type="protein sequence ID" value="EFZ37521.1"/>
    <property type="molecule type" value="Genomic_DNA"/>
</dbReference>
<accession>E7RP78</accession>
<evidence type="ECO:0000256" key="1">
    <source>
        <dbReference type="ARBA" id="ARBA00004442"/>
    </source>
</evidence>
<comment type="caution">
    <text evidence="8">The sequence shown here is derived from an EMBL/GenBank/DDBJ whole genome shotgun (WGS) entry which is preliminary data.</text>
</comment>
<keyword evidence="6" id="KW-0732">Signal</keyword>
<keyword evidence="5" id="KW-0175">Coiled coil</keyword>
<dbReference type="HOGENOM" id="CLU_058370_0_0_10"/>
<dbReference type="SUPFAM" id="SSF103088">
    <property type="entry name" value="OmpA-like"/>
    <property type="match status" value="1"/>
</dbReference>
<proteinExistence type="predicted"/>
<feature type="signal peptide" evidence="6">
    <location>
        <begin position="1"/>
        <end position="19"/>
    </location>
</feature>
<dbReference type="Proteomes" id="UP000005580">
    <property type="component" value="Unassembled WGS sequence"/>
</dbReference>
<evidence type="ECO:0000256" key="4">
    <source>
        <dbReference type="PROSITE-ProRule" id="PRU00473"/>
    </source>
</evidence>
<evidence type="ECO:0000256" key="5">
    <source>
        <dbReference type="SAM" id="Coils"/>
    </source>
</evidence>
<comment type="subcellular location">
    <subcellularLocation>
        <location evidence="1">Cell outer membrane</location>
    </subcellularLocation>
</comment>
<dbReference type="InterPro" id="IPR006664">
    <property type="entry name" value="OMP_bac"/>
</dbReference>
<organism evidence="8 9">
    <name type="scientific">Hoylesella oralis ATCC 33269</name>
    <dbReference type="NCBI Taxonomy" id="873533"/>
    <lineage>
        <taxon>Bacteria</taxon>
        <taxon>Pseudomonadati</taxon>
        <taxon>Bacteroidota</taxon>
        <taxon>Bacteroidia</taxon>
        <taxon>Bacteroidales</taxon>
        <taxon>Prevotellaceae</taxon>
        <taxon>Hoylesella</taxon>
    </lineage>
</organism>
<evidence type="ECO:0000256" key="6">
    <source>
        <dbReference type="SAM" id="SignalP"/>
    </source>
</evidence>
<dbReference type="PRINTS" id="PR01021">
    <property type="entry name" value="OMPADOMAIN"/>
</dbReference>
<dbReference type="RefSeq" id="WP_004368204.1">
    <property type="nucleotide sequence ID" value="NZ_GL833116.1"/>
</dbReference>
<protein>
    <submittedName>
        <fullName evidence="8">OmpA family protein</fullName>
    </submittedName>
</protein>
<name>E7RP78_9BACT</name>
<evidence type="ECO:0000313" key="8">
    <source>
        <dbReference type="EMBL" id="EFZ37521.1"/>
    </source>
</evidence>
<evidence type="ECO:0000259" key="7">
    <source>
        <dbReference type="PROSITE" id="PS51123"/>
    </source>
</evidence>
<dbReference type="Pfam" id="PF00691">
    <property type="entry name" value="OmpA"/>
    <property type="match status" value="1"/>
</dbReference>
<dbReference type="eggNOG" id="COG2885">
    <property type="taxonomic scope" value="Bacteria"/>
</dbReference>
<dbReference type="InterPro" id="IPR050330">
    <property type="entry name" value="Bact_OuterMem_StrucFunc"/>
</dbReference>
<dbReference type="AlphaFoldDB" id="E7RP78"/>
<evidence type="ECO:0000256" key="2">
    <source>
        <dbReference type="ARBA" id="ARBA00023136"/>
    </source>
</evidence>
<evidence type="ECO:0000313" key="9">
    <source>
        <dbReference type="Proteomes" id="UP000005580"/>
    </source>
</evidence>
<dbReference type="PROSITE" id="PS51123">
    <property type="entry name" value="OMPA_2"/>
    <property type="match status" value="1"/>
</dbReference>
<feature type="coiled-coil region" evidence="5">
    <location>
        <begin position="245"/>
        <end position="286"/>
    </location>
</feature>